<evidence type="ECO:0000313" key="2">
    <source>
        <dbReference type="EMBL" id="MEL4891924.1"/>
    </source>
</evidence>
<keyword evidence="3" id="KW-1185">Reference proteome</keyword>
<proteinExistence type="predicted"/>
<evidence type="ECO:0000256" key="1">
    <source>
        <dbReference type="SAM" id="MobiDB-lite"/>
    </source>
</evidence>
<comment type="caution">
    <text evidence="2">The sequence shown here is derived from an EMBL/GenBank/DDBJ whole genome shotgun (WGS) entry which is preliminary data.</text>
</comment>
<feature type="compositionally biased region" description="Basic residues" evidence="1">
    <location>
        <begin position="13"/>
        <end position="28"/>
    </location>
</feature>
<dbReference type="EMBL" id="JAQJCQ010000008">
    <property type="protein sequence ID" value="MEL4891924.1"/>
    <property type="molecule type" value="Genomic_DNA"/>
</dbReference>
<reference evidence="2 3" key="1">
    <citation type="journal article" date="2024" name="FEMS Microbiol. Lett.">
        <title>Xanthomonas protegens sp. nov., a novel rice seed-associated bacterium, provides in vivo protection against X. oryzae pv. oryzae, the bacterial leaf blight pathogen.</title>
        <authorList>
            <person name="Rana R."/>
            <person name="Sharma A."/>
            <person name="Madhavan V.N."/>
            <person name="Korpole S."/>
            <person name="Sonti R.V."/>
            <person name="Patel H.K."/>
            <person name="Patil P.B."/>
        </authorList>
    </citation>
    <scope>NUCLEOTIDE SEQUENCE [LARGE SCALE GENOMIC DNA]</scope>
    <source>
        <strain evidence="2 3">PPL118</strain>
    </source>
</reference>
<organism evidence="2 3">
    <name type="scientific">Xanthomonas protegens</name>
    <dbReference type="NCBI Taxonomy" id="3380705"/>
    <lineage>
        <taxon>Bacteria</taxon>
        <taxon>Pseudomonadati</taxon>
        <taxon>Pseudomonadota</taxon>
        <taxon>Gammaproteobacteria</taxon>
        <taxon>Lysobacterales</taxon>
        <taxon>Lysobacteraceae</taxon>
        <taxon>Xanthomonas</taxon>
    </lineage>
</organism>
<feature type="region of interest" description="Disordered" evidence="1">
    <location>
        <begin position="1"/>
        <end position="44"/>
    </location>
</feature>
<dbReference type="RefSeq" id="WP_342073474.1">
    <property type="nucleotide sequence ID" value="NZ_JAQJCQ010000008.1"/>
</dbReference>
<evidence type="ECO:0000313" key="3">
    <source>
        <dbReference type="Proteomes" id="UP001486626"/>
    </source>
</evidence>
<protein>
    <submittedName>
        <fullName evidence="2">Uncharacterized protein</fullName>
    </submittedName>
</protein>
<sequence length="44" mass="4959">MGGSPARRSAPGVRHRRGPVGRKRRRLTHYNGKPVDPLLYLPPK</sequence>
<name>A0ABU9LCK9_9XANT</name>
<dbReference type="Proteomes" id="UP001486626">
    <property type="component" value="Unassembled WGS sequence"/>
</dbReference>
<accession>A0ABU9LCK9</accession>
<gene>
    <name evidence="2" type="ORF">PIQ37_10840</name>
</gene>